<proteinExistence type="predicted"/>
<accession>A0A368RB55</accession>
<reference evidence="2" key="2">
    <citation type="submission" date="2015-07" db="EMBL/GenBank/DDBJ databases">
        <authorList>
            <person name="Noorani M."/>
        </authorList>
    </citation>
    <scope>NUCLEOTIDE SEQUENCE</scope>
    <source>
        <strain evidence="2">Yugu1</strain>
    </source>
</reference>
<protein>
    <submittedName>
        <fullName evidence="2">Uncharacterized protein</fullName>
    </submittedName>
</protein>
<evidence type="ECO:0000256" key="1">
    <source>
        <dbReference type="SAM" id="MobiDB-lite"/>
    </source>
</evidence>
<evidence type="ECO:0000313" key="2">
    <source>
        <dbReference type="EMBL" id="RCV27362.1"/>
    </source>
</evidence>
<name>A0A368RB55_SETIT</name>
<feature type="region of interest" description="Disordered" evidence="1">
    <location>
        <begin position="34"/>
        <end position="66"/>
    </location>
</feature>
<sequence length="160" mass="17876">MDASNPACVAVRRVGDAHGDAVRARRYERGGICERSGQRRGDPRLRAKRPSGRRPSRRKSNNPSGFRWCGKRRITLCSRLPRCGRKASSWSRAFVRSFPLSRDATVDADVLRSTGPVFHRAMIINYPILGARTNTYRQLLYISHLAAGEIPLTCISSSHG</sequence>
<gene>
    <name evidence="2" type="ORF">SETIT_5G318900v2</name>
</gene>
<feature type="compositionally biased region" description="Basic and acidic residues" evidence="1">
    <location>
        <begin position="34"/>
        <end position="45"/>
    </location>
</feature>
<reference evidence="2" key="1">
    <citation type="journal article" date="2012" name="Nat. Biotechnol.">
        <title>Reference genome sequence of the model plant Setaria.</title>
        <authorList>
            <person name="Bennetzen J.L."/>
            <person name="Schmutz J."/>
            <person name="Wang H."/>
            <person name="Percifield R."/>
            <person name="Hawkins J."/>
            <person name="Pontaroli A.C."/>
            <person name="Estep M."/>
            <person name="Feng L."/>
            <person name="Vaughn J.N."/>
            <person name="Grimwood J."/>
            <person name="Jenkins J."/>
            <person name="Barry K."/>
            <person name="Lindquist E."/>
            <person name="Hellsten U."/>
            <person name="Deshpande S."/>
            <person name="Wang X."/>
            <person name="Wu X."/>
            <person name="Mitros T."/>
            <person name="Triplett J."/>
            <person name="Yang X."/>
            <person name="Ye C.Y."/>
            <person name="Mauro-Herrera M."/>
            <person name="Wang L."/>
            <person name="Li P."/>
            <person name="Sharma M."/>
            <person name="Sharma R."/>
            <person name="Ronald P.C."/>
            <person name="Panaud O."/>
            <person name="Kellogg E.A."/>
            <person name="Brutnell T.P."/>
            <person name="Doust A.N."/>
            <person name="Tuskan G.A."/>
            <person name="Rokhsar D."/>
            <person name="Devos K.M."/>
        </authorList>
    </citation>
    <scope>NUCLEOTIDE SEQUENCE [LARGE SCALE GENOMIC DNA]</scope>
    <source>
        <strain evidence="2">Yugu1</strain>
    </source>
</reference>
<dbReference type="EMBL" id="CM003532">
    <property type="protein sequence ID" value="RCV27362.1"/>
    <property type="molecule type" value="Genomic_DNA"/>
</dbReference>
<feature type="compositionally biased region" description="Basic residues" evidence="1">
    <location>
        <begin position="46"/>
        <end position="60"/>
    </location>
</feature>
<dbReference type="AlphaFoldDB" id="A0A368RB55"/>
<organism evidence="2">
    <name type="scientific">Setaria italica</name>
    <name type="common">Foxtail millet</name>
    <name type="synonym">Panicum italicum</name>
    <dbReference type="NCBI Taxonomy" id="4555"/>
    <lineage>
        <taxon>Eukaryota</taxon>
        <taxon>Viridiplantae</taxon>
        <taxon>Streptophyta</taxon>
        <taxon>Embryophyta</taxon>
        <taxon>Tracheophyta</taxon>
        <taxon>Spermatophyta</taxon>
        <taxon>Magnoliopsida</taxon>
        <taxon>Liliopsida</taxon>
        <taxon>Poales</taxon>
        <taxon>Poaceae</taxon>
        <taxon>PACMAD clade</taxon>
        <taxon>Panicoideae</taxon>
        <taxon>Panicodae</taxon>
        <taxon>Paniceae</taxon>
        <taxon>Cenchrinae</taxon>
        <taxon>Setaria</taxon>
    </lineage>
</organism>